<proteinExistence type="predicted"/>
<accession>C0BA35</accession>
<dbReference type="EMBL" id="ABVR01000041">
    <property type="protein sequence ID" value="EEG89677.1"/>
    <property type="molecule type" value="Genomic_DNA"/>
</dbReference>
<dbReference type="AlphaFoldDB" id="C0BA35"/>
<evidence type="ECO:0000313" key="2">
    <source>
        <dbReference type="Proteomes" id="UP000003793"/>
    </source>
</evidence>
<reference evidence="1 2" key="1">
    <citation type="submission" date="2009-02" db="EMBL/GenBank/DDBJ databases">
        <authorList>
            <person name="Fulton L."/>
            <person name="Clifton S."/>
            <person name="Fulton B."/>
            <person name="Xu J."/>
            <person name="Minx P."/>
            <person name="Pepin K.H."/>
            <person name="Johnson M."/>
            <person name="Bhonagiri V."/>
            <person name="Nash W.E."/>
            <person name="Mardis E.R."/>
            <person name="Wilson R.K."/>
        </authorList>
    </citation>
    <scope>NUCLEOTIDE SEQUENCE [LARGE SCALE GENOMIC DNA]</scope>
    <source>
        <strain evidence="1 2">ATCC 27758</strain>
    </source>
</reference>
<sequence>MKIKHIYNIIEKRDQEVETMPEYTEKQKEQRRKAVADFMKTVDRVNCQLPLGTKERIKELTGKSCNAFIKEVVVKELDKIERKRAKEN</sequence>
<organism evidence="1 2">
    <name type="scientific">Coprococcus comes ATCC 27758</name>
    <dbReference type="NCBI Taxonomy" id="470146"/>
    <lineage>
        <taxon>Bacteria</taxon>
        <taxon>Bacillati</taxon>
        <taxon>Bacillota</taxon>
        <taxon>Clostridia</taxon>
        <taxon>Lachnospirales</taxon>
        <taxon>Lachnospiraceae</taxon>
        <taxon>Coprococcus</taxon>
    </lineage>
</organism>
<reference evidence="1 2" key="2">
    <citation type="submission" date="2009-03" db="EMBL/GenBank/DDBJ databases">
        <title>Draft genome sequence of Coprococcus comes (ATCC 27758).</title>
        <authorList>
            <person name="Sudarsanam P."/>
            <person name="Ley R."/>
            <person name="Guruge J."/>
            <person name="Turnbaugh P.J."/>
            <person name="Mahowald M."/>
            <person name="Liep D."/>
            <person name="Gordon J."/>
        </authorList>
    </citation>
    <scope>NUCLEOTIDE SEQUENCE [LARGE SCALE GENOMIC DNA]</scope>
    <source>
        <strain evidence="1 2">ATCC 27758</strain>
    </source>
</reference>
<dbReference type="HOGENOM" id="CLU_2463760_0_0_9"/>
<comment type="caution">
    <text evidence="1">The sequence shown here is derived from an EMBL/GenBank/DDBJ whole genome shotgun (WGS) entry which is preliminary data.</text>
</comment>
<evidence type="ECO:0000313" key="1">
    <source>
        <dbReference type="EMBL" id="EEG89677.1"/>
    </source>
</evidence>
<gene>
    <name evidence="1" type="ORF">COPCOM_02662</name>
</gene>
<protein>
    <submittedName>
        <fullName evidence="1">Uncharacterized protein</fullName>
    </submittedName>
</protein>
<dbReference type="Proteomes" id="UP000003793">
    <property type="component" value="Unassembled WGS sequence"/>
</dbReference>
<name>C0BA35_9FIRM</name>